<evidence type="ECO:0000313" key="2">
    <source>
        <dbReference type="EMBL" id="ANH83125.1"/>
    </source>
</evidence>
<name>A0A1A9I711_9BACT</name>
<keyword evidence="1" id="KW-0472">Membrane</keyword>
<proteinExistence type="predicted"/>
<dbReference type="Proteomes" id="UP000077667">
    <property type="component" value="Chromosome"/>
</dbReference>
<feature type="transmembrane region" description="Helical" evidence="1">
    <location>
        <begin position="59"/>
        <end position="82"/>
    </location>
</feature>
<dbReference type="RefSeq" id="WP_067760408.1">
    <property type="nucleotide sequence ID" value="NZ_CP015772.1"/>
</dbReference>
<protein>
    <submittedName>
        <fullName evidence="2">Uncharacterized protein</fullName>
    </submittedName>
</protein>
<dbReference type="OrthoDB" id="9951077at2"/>
<sequence length="234" mass="26201">MIRKEPVTQEDLQTFLKGYIRTQAFSLKTGVFLISMVCLLLTIIGSVSTFLLSGAKVSTFWSIVFFIFSGAAGFGLPIWLGLKSEKFKSIFEIATIPVTLMISVLLHEKYLLITNAFLLFVLAIVFLCKYSGYSTYKNVLKTDNVKVVFDGILTKCYKQDMSNSVRYSNIHTLFSIDDGSLCIDFSLDNLKILQLHNAGYVLPTEKNVGKHVIVSFLSTMPDTLLSFKLVDSLL</sequence>
<feature type="transmembrane region" description="Helical" evidence="1">
    <location>
        <begin position="31"/>
        <end position="53"/>
    </location>
</feature>
<evidence type="ECO:0000256" key="1">
    <source>
        <dbReference type="SAM" id="Phobius"/>
    </source>
</evidence>
<feature type="transmembrane region" description="Helical" evidence="1">
    <location>
        <begin position="89"/>
        <end position="106"/>
    </location>
</feature>
<keyword evidence="3" id="KW-1185">Reference proteome</keyword>
<dbReference type="KEGG" id="nia:A8C56_20990"/>
<accession>A0A1A9I711</accession>
<dbReference type="EMBL" id="CP015772">
    <property type="protein sequence ID" value="ANH83125.1"/>
    <property type="molecule type" value="Genomic_DNA"/>
</dbReference>
<feature type="transmembrane region" description="Helical" evidence="1">
    <location>
        <begin position="112"/>
        <end position="132"/>
    </location>
</feature>
<dbReference type="STRING" id="1176587.A8C56_20990"/>
<gene>
    <name evidence="2" type="ORF">A8C56_20990</name>
</gene>
<dbReference type="AlphaFoldDB" id="A0A1A9I711"/>
<keyword evidence="1" id="KW-0812">Transmembrane</keyword>
<organism evidence="2 3">
    <name type="scientific">Niabella ginsenosidivorans</name>
    <dbReference type="NCBI Taxonomy" id="1176587"/>
    <lineage>
        <taxon>Bacteria</taxon>
        <taxon>Pseudomonadati</taxon>
        <taxon>Bacteroidota</taxon>
        <taxon>Chitinophagia</taxon>
        <taxon>Chitinophagales</taxon>
        <taxon>Chitinophagaceae</taxon>
        <taxon>Niabella</taxon>
    </lineage>
</organism>
<reference evidence="2 3" key="1">
    <citation type="submission" date="2016-05" db="EMBL/GenBank/DDBJ databases">
        <title>Niabella ginsenosidivorans BS26 whole genome sequencing.</title>
        <authorList>
            <person name="Im W.T."/>
            <person name="Siddiqi M.Z."/>
        </authorList>
    </citation>
    <scope>NUCLEOTIDE SEQUENCE [LARGE SCALE GENOMIC DNA]</scope>
    <source>
        <strain evidence="2 3">BS26</strain>
    </source>
</reference>
<keyword evidence="1" id="KW-1133">Transmembrane helix</keyword>
<evidence type="ECO:0000313" key="3">
    <source>
        <dbReference type="Proteomes" id="UP000077667"/>
    </source>
</evidence>